<name>A0AAN0RIQ1_9RHOB</name>
<dbReference type="AlphaFoldDB" id="A0AAN0RIQ1"/>
<sequence>MADKKLNDIEIGAILEAFVESRDVTVASINQSRTFKFLIVFINFYVLGFIIIYYFLRYNLLQAVDNGLMTEEFFIVFDGRAQIMFWSLVFINMGAYFNIGFRIISLIAIVYLSNTTVDNAVIFSGLVSFADRPYFSAFIVSRPIIIIAIAWMGLSYKNRLEVD</sequence>
<dbReference type="Proteomes" id="UP000028680">
    <property type="component" value="Chromosome"/>
</dbReference>
<evidence type="ECO:0000256" key="1">
    <source>
        <dbReference type="SAM" id="Phobius"/>
    </source>
</evidence>
<dbReference type="RefSeq" id="WP_044049643.1">
    <property type="nucleotide sequence ID" value="NZ_CP003984.1"/>
</dbReference>
<feature type="transmembrane region" description="Helical" evidence="1">
    <location>
        <begin position="83"/>
        <end position="112"/>
    </location>
</feature>
<keyword evidence="3" id="KW-1185">Reference proteome</keyword>
<reference evidence="2 3" key="1">
    <citation type="journal article" date="2014" name="ISME J.">
        <title>Adaptation of an abundant Roseobacter RCA organism to pelagic systems revealed by genomic and transcriptomic analyses.</title>
        <authorList>
            <person name="Voget S."/>
            <person name="Wemheuer B."/>
            <person name="Brinkhoff T."/>
            <person name="Vollmers J."/>
            <person name="Dietrich S."/>
            <person name="Giebel H.A."/>
            <person name="Beardsley C."/>
            <person name="Sardemann C."/>
            <person name="Bakenhus I."/>
            <person name="Billerbeck S."/>
            <person name="Daniel R."/>
            <person name="Simon M."/>
        </authorList>
    </citation>
    <scope>NUCLEOTIDE SEQUENCE [LARGE SCALE GENOMIC DNA]</scope>
    <source>
        <strain evidence="2 3">RCA23</strain>
    </source>
</reference>
<gene>
    <name evidence="2" type="ORF">RCA23_c12940</name>
</gene>
<keyword evidence="1" id="KW-0812">Transmembrane</keyword>
<evidence type="ECO:0000313" key="2">
    <source>
        <dbReference type="EMBL" id="AII86840.1"/>
    </source>
</evidence>
<keyword evidence="1" id="KW-1133">Transmembrane helix</keyword>
<proteinExistence type="predicted"/>
<evidence type="ECO:0000313" key="3">
    <source>
        <dbReference type="Proteomes" id="UP000028680"/>
    </source>
</evidence>
<accession>A0AAN0RIQ1</accession>
<protein>
    <submittedName>
        <fullName evidence="2">Uncharacterized protein</fullName>
    </submittedName>
</protein>
<feature type="transmembrane region" description="Helical" evidence="1">
    <location>
        <begin position="133"/>
        <end position="154"/>
    </location>
</feature>
<feature type="transmembrane region" description="Helical" evidence="1">
    <location>
        <begin position="37"/>
        <end position="56"/>
    </location>
</feature>
<organism evidence="2 3">
    <name type="scientific">Planktomarina temperata RCA23</name>
    <dbReference type="NCBI Taxonomy" id="666509"/>
    <lineage>
        <taxon>Bacteria</taxon>
        <taxon>Pseudomonadati</taxon>
        <taxon>Pseudomonadota</taxon>
        <taxon>Alphaproteobacteria</taxon>
        <taxon>Rhodobacterales</taxon>
        <taxon>Paracoccaceae</taxon>
        <taxon>Planktomarina</taxon>
    </lineage>
</organism>
<keyword evidence="1" id="KW-0472">Membrane</keyword>
<dbReference type="EMBL" id="CP003984">
    <property type="protein sequence ID" value="AII86840.1"/>
    <property type="molecule type" value="Genomic_DNA"/>
</dbReference>
<dbReference type="KEGG" id="ptp:RCA23_c12940"/>